<dbReference type="Proteomes" id="UP001596380">
    <property type="component" value="Unassembled WGS sequence"/>
</dbReference>
<dbReference type="Gene3D" id="3.90.70.10">
    <property type="entry name" value="Cysteine proteinases"/>
    <property type="match status" value="1"/>
</dbReference>
<comment type="caution">
    <text evidence="2">The sequence shown here is derived from an EMBL/GenBank/DDBJ whole genome shotgun (WGS) entry which is preliminary data.</text>
</comment>
<dbReference type="InterPro" id="IPR039564">
    <property type="entry name" value="Peptidase_C39-like"/>
</dbReference>
<gene>
    <name evidence="2" type="ORF">ACFQKB_14070</name>
</gene>
<dbReference type="InterPro" id="IPR039563">
    <property type="entry name" value="Peptidase_C39_single_dom"/>
</dbReference>
<proteinExistence type="predicted"/>
<accession>A0ABW2CIT6</accession>
<dbReference type="RefSeq" id="WP_160826363.1">
    <property type="nucleotide sequence ID" value="NZ_JBHSXE010000001.1"/>
</dbReference>
<organism evidence="2 3">
    <name type="scientific">Actinomadura yumaensis</name>
    <dbReference type="NCBI Taxonomy" id="111807"/>
    <lineage>
        <taxon>Bacteria</taxon>
        <taxon>Bacillati</taxon>
        <taxon>Actinomycetota</taxon>
        <taxon>Actinomycetes</taxon>
        <taxon>Streptosporangiales</taxon>
        <taxon>Thermomonosporaceae</taxon>
        <taxon>Actinomadura</taxon>
    </lineage>
</organism>
<protein>
    <submittedName>
        <fullName evidence="2">Peptidase C39 family protein</fullName>
    </submittedName>
</protein>
<dbReference type="CDD" id="cd02549">
    <property type="entry name" value="Peptidase_C39A"/>
    <property type="match status" value="1"/>
</dbReference>
<evidence type="ECO:0000259" key="1">
    <source>
        <dbReference type="Pfam" id="PF13529"/>
    </source>
</evidence>
<dbReference type="EMBL" id="JBHSXS010000006">
    <property type="protein sequence ID" value="MFC6880890.1"/>
    <property type="molecule type" value="Genomic_DNA"/>
</dbReference>
<keyword evidence="3" id="KW-1185">Reference proteome</keyword>
<reference evidence="3" key="1">
    <citation type="journal article" date="2019" name="Int. J. Syst. Evol. Microbiol.">
        <title>The Global Catalogue of Microorganisms (GCM) 10K type strain sequencing project: providing services to taxonomists for standard genome sequencing and annotation.</title>
        <authorList>
            <consortium name="The Broad Institute Genomics Platform"/>
            <consortium name="The Broad Institute Genome Sequencing Center for Infectious Disease"/>
            <person name="Wu L."/>
            <person name="Ma J."/>
        </authorList>
    </citation>
    <scope>NUCLEOTIDE SEQUENCE [LARGE SCALE GENOMIC DNA]</scope>
    <source>
        <strain evidence="3">JCM 3369</strain>
    </source>
</reference>
<evidence type="ECO:0000313" key="2">
    <source>
        <dbReference type="EMBL" id="MFC6880890.1"/>
    </source>
</evidence>
<name>A0ABW2CIT6_9ACTN</name>
<evidence type="ECO:0000313" key="3">
    <source>
        <dbReference type="Proteomes" id="UP001596380"/>
    </source>
</evidence>
<sequence length="363" mass="38878">MNVAFRRASFGAGTVQGAVVRDGVGFGAPAGRSGAWEYARWVGPETAVAFGATELVLSWTADTPPGTWIEIGLRGTCPSTPWYVLGRWAYGDGDVRRASVPAQADEHARVAVDTLVAAPGRPWHAYQTRLTLFRRPGMSSGPRVLTQGTMASAVYRRRTTRPDGFDGIELEVPRRSQYAHRHPHWGGGAAWCSPTCMAMVLSYWNAGPDPVEERCPSGAAADVDHAARHVYDHAFAGTGNWPFNTAYAGRFGLDGFVTRLRGLPEAEVLLRAGVPLVASLAFGRGDLPGAGYATGGHLLVITGVTPDGDVIVNDPAAPDHHGVRRVYPREPFERCWHAASGGVVYVIHPPGHALPPPPDPANW</sequence>
<dbReference type="Pfam" id="PF13529">
    <property type="entry name" value="Peptidase_C39_2"/>
    <property type="match status" value="1"/>
</dbReference>
<feature type="domain" description="Peptidase C39-like" evidence="1">
    <location>
        <begin position="170"/>
        <end position="316"/>
    </location>
</feature>